<evidence type="ECO:0000313" key="14">
    <source>
        <dbReference type="Proteomes" id="UP001295463"/>
    </source>
</evidence>
<evidence type="ECO:0000256" key="7">
    <source>
        <dbReference type="ARBA" id="ARBA00022741"/>
    </source>
</evidence>
<dbReference type="CDD" id="cd02165">
    <property type="entry name" value="NMNAT"/>
    <property type="match status" value="1"/>
</dbReference>
<keyword evidence="6 11" id="KW-0548">Nucleotidyltransferase</keyword>
<dbReference type="RefSeq" id="WP_305733439.1">
    <property type="nucleotide sequence ID" value="NZ_OW150024.1"/>
</dbReference>
<comment type="function">
    <text evidence="1 11">Catalyzes the reversible adenylation of nicotinate mononucleotide (NaMN) to nicotinic acid adenine dinucleotide (NaAD).</text>
</comment>
<dbReference type="Gene3D" id="3.40.50.620">
    <property type="entry name" value="HUPs"/>
    <property type="match status" value="1"/>
</dbReference>
<evidence type="ECO:0000313" key="13">
    <source>
        <dbReference type="EMBL" id="CAH2032703.1"/>
    </source>
</evidence>
<keyword evidence="5 11" id="KW-0808">Transferase</keyword>
<reference evidence="13 14" key="1">
    <citation type="submission" date="2022-03" db="EMBL/GenBank/DDBJ databases">
        <authorList>
            <person name="Koch H."/>
        </authorList>
    </citation>
    <scope>NUCLEOTIDE SEQUENCE [LARGE SCALE GENOMIC DNA]</scope>
    <source>
        <strain evidence="13 14">G1</strain>
    </source>
</reference>
<evidence type="ECO:0000256" key="6">
    <source>
        <dbReference type="ARBA" id="ARBA00022695"/>
    </source>
</evidence>
<name>A0ABM9DD50_9BACT</name>
<keyword evidence="9 11" id="KW-0520">NAD</keyword>
<evidence type="ECO:0000256" key="11">
    <source>
        <dbReference type="HAMAP-Rule" id="MF_00244"/>
    </source>
</evidence>
<keyword evidence="14" id="KW-1185">Reference proteome</keyword>
<evidence type="ECO:0000256" key="8">
    <source>
        <dbReference type="ARBA" id="ARBA00022840"/>
    </source>
</evidence>
<dbReference type="EMBL" id="OW150024">
    <property type="protein sequence ID" value="CAH2032703.1"/>
    <property type="molecule type" value="Genomic_DNA"/>
</dbReference>
<dbReference type="NCBIfam" id="NF000840">
    <property type="entry name" value="PRK00071.1-3"/>
    <property type="match status" value="1"/>
</dbReference>
<dbReference type="NCBIfam" id="TIGR00482">
    <property type="entry name" value="nicotinate (nicotinamide) nucleotide adenylyltransferase"/>
    <property type="match status" value="1"/>
</dbReference>
<dbReference type="InterPro" id="IPR005248">
    <property type="entry name" value="NadD/NMNAT"/>
</dbReference>
<dbReference type="SUPFAM" id="SSF52374">
    <property type="entry name" value="Nucleotidylyl transferase"/>
    <property type="match status" value="1"/>
</dbReference>
<dbReference type="NCBIfam" id="TIGR00125">
    <property type="entry name" value="cyt_tran_rel"/>
    <property type="match status" value="1"/>
</dbReference>
<keyword evidence="7 11" id="KW-0547">Nucleotide-binding</keyword>
<accession>A0ABM9DD50</accession>
<comment type="similarity">
    <text evidence="3 11">Belongs to the NadD family.</text>
</comment>
<evidence type="ECO:0000256" key="9">
    <source>
        <dbReference type="ARBA" id="ARBA00023027"/>
    </source>
</evidence>
<dbReference type="NCBIfam" id="NF000839">
    <property type="entry name" value="PRK00071.1-1"/>
    <property type="match status" value="1"/>
</dbReference>
<gene>
    <name evidence="11 13" type="primary">nadD</name>
    <name evidence="13" type="ORF">GEAMG1_2867</name>
</gene>
<dbReference type="HAMAP" id="MF_00244">
    <property type="entry name" value="NaMN_adenylyltr"/>
    <property type="match status" value="1"/>
</dbReference>
<comment type="catalytic activity">
    <reaction evidence="10 11">
        <text>nicotinate beta-D-ribonucleotide + ATP + H(+) = deamido-NAD(+) + diphosphate</text>
        <dbReference type="Rhea" id="RHEA:22860"/>
        <dbReference type="ChEBI" id="CHEBI:15378"/>
        <dbReference type="ChEBI" id="CHEBI:30616"/>
        <dbReference type="ChEBI" id="CHEBI:33019"/>
        <dbReference type="ChEBI" id="CHEBI:57502"/>
        <dbReference type="ChEBI" id="CHEBI:58437"/>
        <dbReference type="EC" id="2.7.7.18"/>
    </reaction>
</comment>
<dbReference type="InterPro" id="IPR014729">
    <property type="entry name" value="Rossmann-like_a/b/a_fold"/>
</dbReference>
<dbReference type="EC" id="2.7.7.18" evidence="11"/>
<keyword evidence="4 11" id="KW-0662">Pyridine nucleotide biosynthesis</keyword>
<proteinExistence type="inferred from homology"/>
<dbReference type="PANTHER" id="PTHR39321">
    <property type="entry name" value="NICOTINATE-NUCLEOTIDE ADENYLYLTRANSFERASE-RELATED"/>
    <property type="match status" value="1"/>
</dbReference>
<evidence type="ECO:0000256" key="10">
    <source>
        <dbReference type="ARBA" id="ARBA00048721"/>
    </source>
</evidence>
<dbReference type="InterPro" id="IPR004821">
    <property type="entry name" value="Cyt_trans-like"/>
</dbReference>
<comment type="pathway">
    <text evidence="2 11">Cofactor biosynthesis; NAD(+) biosynthesis; deamido-NAD(+) from nicotinate D-ribonucleotide: step 1/1.</text>
</comment>
<sequence length="213" mass="23455">MKLGLLGGTFNPVHLAHLRIAEEAREGAGLDQVLFIPAADPPHKPLAGDIPFRQRREMVQLAIAGNPLFGISDIEARRGGKSYTVETLAALREEQPGNELHFIIGGDSFLELGLWHRYAEIFELASLVVIGRPGREIADPLQQLPEAVRGRFSRESADQLRHSCGTVIRFVAGTQLDISSSRLRELLAAGRSIRYLVPPGVENYIAQKGLYRS</sequence>
<protein>
    <recommendedName>
        <fullName evidence="11">Probable nicotinate-nucleotide adenylyltransferase</fullName>
        <ecNumber evidence="11">2.7.7.18</ecNumber>
    </recommendedName>
    <alternativeName>
        <fullName evidence="11">Deamido-NAD(+) diphosphorylase</fullName>
    </alternativeName>
    <alternativeName>
        <fullName evidence="11">Deamido-NAD(+) pyrophosphorylase</fullName>
    </alternativeName>
    <alternativeName>
        <fullName evidence="11">Nicotinate mononucleotide adenylyltransferase</fullName>
        <shortName evidence="11">NaMN adenylyltransferase</shortName>
    </alternativeName>
</protein>
<evidence type="ECO:0000256" key="2">
    <source>
        <dbReference type="ARBA" id="ARBA00005019"/>
    </source>
</evidence>
<dbReference type="Pfam" id="PF01467">
    <property type="entry name" value="CTP_transf_like"/>
    <property type="match status" value="1"/>
</dbReference>
<dbReference type="Proteomes" id="UP001295463">
    <property type="component" value="Chromosome"/>
</dbReference>
<evidence type="ECO:0000256" key="4">
    <source>
        <dbReference type="ARBA" id="ARBA00022642"/>
    </source>
</evidence>
<evidence type="ECO:0000256" key="1">
    <source>
        <dbReference type="ARBA" id="ARBA00002324"/>
    </source>
</evidence>
<dbReference type="PANTHER" id="PTHR39321:SF3">
    <property type="entry name" value="PHOSPHOPANTETHEINE ADENYLYLTRANSFERASE"/>
    <property type="match status" value="1"/>
</dbReference>
<dbReference type="GO" id="GO:0004515">
    <property type="term" value="F:nicotinate-nucleotide adenylyltransferase activity"/>
    <property type="evidence" value="ECO:0007669"/>
    <property type="project" value="UniProtKB-EC"/>
</dbReference>
<evidence type="ECO:0000256" key="3">
    <source>
        <dbReference type="ARBA" id="ARBA00009014"/>
    </source>
</evidence>
<evidence type="ECO:0000256" key="5">
    <source>
        <dbReference type="ARBA" id="ARBA00022679"/>
    </source>
</evidence>
<organism evidence="13 14">
    <name type="scientific">Trichlorobacter ammonificans</name>
    <dbReference type="NCBI Taxonomy" id="2916410"/>
    <lineage>
        <taxon>Bacteria</taxon>
        <taxon>Pseudomonadati</taxon>
        <taxon>Thermodesulfobacteriota</taxon>
        <taxon>Desulfuromonadia</taxon>
        <taxon>Geobacterales</taxon>
        <taxon>Geobacteraceae</taxon>
        <taxon>Trichlorobacter</taxon>
    </lineage>
</organism>
<evidence type="ECO:0000259" key="12">
    <source>
        <dbReference type="Pfam" id="PF01467"/>
    </source>
</evidence>
<feature type="domain" description="Cytidyltransferase-like" evidence="12">
    <location>
        <begin position="5"/>
        <end position="185"/>
    </location>
</feature>
<keyword evidence="8 11" id="KW-0067">ATP-binding</keyword>